<dbReference type="AlphaFoldDB" id="D5GJW6"/>
<proteinExistence type="predicted"/>
<evidence type="ECO:0000313" key="1">
    <source>
        <dbReference type="EMBL" id="CAZ84809.1"/>
    </source>
</evidence>
<dbReference type="Proteomes" id="UP000006911">
    <property type="component" value="Unassembled WGS sequence"/>
</dbReference>
<sequence length="85" mass="9307">MSILVISPASATETSALASFLHFTPPSHYSSTVQCTTLAENSFNPTVLVALCEYLYNMCLRPQSTTGGPHLGRSTIIQYLYEYQA</sequence>
<keyword evidence="2" id="KW-1185">Reference proteome</keyword>
<dbReference type="GeneID" id="9186845"/>
<dbReference type="HOGENOM" id="CLU_2514272_0_0_1"/>
<dbReference type="InParanoid" id="D5GJW6"/>
<evidence type="ECO:0000313" key="2">
    <source>
        <dbReference type="Proteomes" id="UP000006911"/>
    </source>
</evidence>
<gene>
    <name evidence="1" type="ORF">GSTUM_00009239001</name>
</gene>
<dbReference type="EMBL" id="FN430334">
    <property type="protein sequence ID" value="CAZ84809.1"/>
    <property type="molecule type" value="Genomic_DNA"/>
</dbReference>
<dbReference type="KEGG" id="tml:GSTUM_00009239001"/>
<reference evidence="1 2" key="1">
    <citation type="journal article" date="2010" name="Nature">
        <title>Perigord black truffle genome uncovers evolutionary origins and mechanisms of symbiosis.</title>
        <authorList>
            <person name="Martin F."/>
            <person name="Kohler A."/>
            <person name="Murat C."/>
            <person name="Balestrini R."/>
            <person name="Coutinho P.M."/>
            <person name="Jaillon O."/>
            <person name="Montanini B."/>
            <person name="Morin E."/>
            <person name="Noel B."/>
            <person name="Percudani R."/>
            <person name="Porcel B."/>
            <person name="Rubini A."/>
            <person name="Amicucci A."/>
            <person name="Amselem J."/>
            <person name="Anthouard V."/>
            <person name="Arcioni S."/>
            <person name="Artiguenave F."/>
            <person name="Aury J.M."/>
            <person name="Ballario P."/>
            <person name="Bolchi A."/>
            <person name="Brenna A."/>
            <person name="Brun A."/>
            <person name="Buee M."/>
            <person name="Cantarel B."/>
            <person name="Chevalier G."/>
            <person name="Couloux A."/>
            <person name="Da Silva C."/>
            <person name="Denoeud F."/>
            <person name="Duplessis S."/>
            <person name="Ghignone S."/>
            <person name="Hilselberger B."/>
            <person name="Iotti M."/>
            <person name="Marcais B."/>
            <person name="Mello A."/>
            <person name="Miranda M."/>
            <person name="Pacioni G."/>
            <person name="Quesneville H."/>
            <person name="Riccioni C."/>
            <person name="Ruotolo R."/>
            <person name="Splivallo R."/>
            <person name="Stocchi V."/>
            <person name="Tisserant E."/>
            <person name="Viscomi A.R."/>
            <person name="Zambonelli A."/>
            <person name="Zampieri E."/>
            <person name="Henrissat B."/>
            <person name="Lebrun M.H."/>
            <person name="Paolocci F."/>
            <person name="Bonfante P."/>
            <person name="Ottonello S."/>
            <person name="Wincker P."/>
        </authorList>
    </citation>
    <scope>NUCLEOTIDE SEQUENCE [LARGE SCALE GENOMIC DNA]</scope>
    <source>
        <strain evidence="1 2">Mel28</strain>
    </source>
</reference>
<accession>D5GJW6</accession>
<dbReference type="RefSeq" id="XP_002840618.1">
    <property type="nucleotide sequence ID" value="XM_002840572.1"/>
</dbReference>
<organism evidence="1 2">
    <name type="scientific">Tuber melanosporum (strain Mel28)</name>
    <name type="common">Perigord black truffle</name>
    <dbReference type="NCBI Taxonomy" id="656061"/>
    <lineage>
        <taxon>Eukaryota</taxon>
        <taxon>Fungi</taxon>
        <taxon>Dikarya</taxon>
        <taxon>Ascomycota</taxon>
        <taxon>Pezizomycotina</taxon>
        <taxon>Pezizomycetes</taxon>
        <taxon>Pezizales</taxon>
        <taxon>Tuberaceae</taxon>
        <taxon>Tuber</taxon>
    </lineage>
</organism>
<protein>
    <submittedName>
        <fullName evidence="1">(Perigord truffle) hypothetical protein</fullName>
    </submittedName>
</protein>
<name>D5GJW6_TUBMM</name>